<sequence>MKKLDESNPEPRGELQLRVMARPADANPNGDISGGWLVTQMDTAASIVANRLSNGRTATMAIGDMSFVRPIKVGSVVCCYTHVISMGRSSVRIMVEVWSRMPEDEERQKVTEAEFVYVAIDDNRRIRSLEPRAPLVAAK</sequence>
<evidence type="ECO:0000259" key="4">
    <source>
        <dbReference type="PROSITE" id="PS51770"/>
    </source>
</evidence>
<dbReference type="AlphaFoldDB" id="A4BF31"/>
<dbReference type="PANTHER" id="PTHR11049">
    <property type="entry name" value="ACYL COENZYME A THIOESTER HYDROLASE"/>
    <property type="match status" value="1"/>
</dbReference>
<evidence type="ECO:0000313" key="6">
    <source>
        <dbReference type="Proteomes" id="UP000005953"/>
    </source>
</evidence>
<keyword evidence="6" id="KW-1185">Reference proteome</keyword>
<reference evidence="5 6" key="1">
    <citation type="submission" date="2006-02" db="EMBL/GenBank/DDBJ databases">
        <authorList>
            <person name="Pinhassi J."/>
            <person name="Pedros-Alio C."/>
            <person name="Ferriera S."/>
            <person name="Johnson J."/>
            <person name="Kravitz S."/>
            <person name="Halpern A."/>
            <person name="Remington K."/>
            <person name="Beeson K."/>
            <person name="Tran B."/>
            <person name="Rogers Y.-H."/>
            <person name="Friedman R."/>
            <person name="Venter J.C."/>
        </authorList>
    </citation>
    <scope>NUCLEOTIDE SEQUENCE [LARGE SCALE GENOMIC DNA]</scope>
    <source>
        <strain evidence="5 6">MED297</strain>
    </source>
</reference>
<dbReference type="OrthoDB" id="9801856at2"/>
<evidence type="ECO:0000256" key="3">
    <source>
        <dbReference type="PROSITE-ProRule" id="PRU01106"/>
    </source>
</evidence>
<accession>A4BF31</accession>
<dbReference type="STRING" id="314283.MED297_18798"/>
<dbReference type="GO" id="GO:0009062">
    <property type="term" value="P:fatty acid catabolic process"/>
    <property type="evidence" value="ECO:0007669"/>
    <property type="project" value="TreeGrafter"/>
</dbReference>
<dbReference type="Pfam" id="PF03061">
    <property type="entry name" value="4HBT"/>
    <property type="match status" value="1"/>
</dbReference>
<feature type="domain" description="HotDog ACOT-type" evidence="4">
    <location>
        <begin position="11"/>
        <end position="123"/>
    </location>
</feature>
<organism evidence="5 6">
    <name type="scientific">Reinekea blandensis MED297</name>
    <dbReference type="NCBI Taxonomy" id="314283"/>
    <lineage>
        <taxon>Bacteria</taxon>
        <taxon>Pseudomonadati</taxon>
        <taxon>Pseudomonadota</taxon>
        <taxon>Gammaproteobacteria</taxon>
        <taxon>Oceanospirillales</taxon>
        <taxon>Saccharospirillaceae</taxon>
        <taxon>Reinekea</taxon>
    </lineage>
</organism>
<keyword evidence="2 3" id="KW-0378">Hydrolase</keyword>
<proteinExistence type="inferred from homology"/>
<comment type="caution">
    <text evidence="5">The sequence shown here is derived from an EMBL/GenBank/DDBJ whole genome shotgun (WGS) entry which is preliminary data.</text>
</comment>
<dbReference type="EMBL" id="AAOE01000011">
    <property type="protein sequence ID" value="EAR09366.1"/>
    <property type="molecule type" value="Genomic_DNA"/>
</dbReference>
<dbReference type="PROSITE" id="PS51770">
    <property type="entry name" value="HOTDOG_ACOT"/>
    <property type="match status" value="1"/>
</dbReference>
<dbReference type="InterPro" id="IPR040170">
    <property type="entry name" value="Cytosol_ACT"/>
</dbReference>
<dbReference type="CDD" id="cd03442">
    <property type="entry name" value="BFIT_BACH"/>
    <property type="match status" value="1"/>
</dbReference>
<dbReference type="PANTHER" id="PTHR11049:SF5">
    <property type="entry name" value="ACYL-COA THIOESTER HYDROLASE YCIA"/>
    <property type="match status" value="1"/>
</dbReference>
<dbReference type="GO" id="GO:0006637">
    <property type="term" value="P:acyl-CoA metabolic process"/>
    <property type="evidence" value="ECO:0007669"/>
    <property type="project" value="TreeGrafter"/>
</dbReference>
<name>A4BF31_9GAMM</name>
<protein>
    <submittedName>
        <fullName evidence="5">Thioesterase superfamily protein</fullName>
    </submittedName>
</protein>
<dbReference type="HOGENOM" id="CLU_050164_2_0_6"/>
<comment type="similarity">
    <text evidence="1">Belongs to the acyl coenzyme A hydrolase family.</text>
</comment>
<dbReference type="SUPFAM" id="SSF54637">
    <property type="entry name" value="Thioesterase/thiol ester dehydrase-isomerase"/>
    <property type="match status" value="1"/>
</dbReference>
<evidence type="ECO:0000313" key="5">
    <source>
        <dbReference type="EMBL" id="EAR09366.1"/>
    </source>
</evidence>
<dbReference type="GO" id="GO:0052816">
    <property type="term" value="F:long-chain fatty acyl-CoA hydrolase activity"/>
    <property type="evidence" value="ECO:0007669"/>
    <property type="project" value="TreeGrafter"/>
</dbReference>
<evidence type="ECO:0000256" key="2">
    <source>
        <dbReference type="ARBA" id="ARBA00022801"/>
    </source>
</evidence>
<dbReference type="Gene3D" id="3.10.129.10">
    <property type="entry name" value="Hotdog Thioesterase"/>
    <property type="match status" value="1"/>
</dbReference>
<gene>
    <name evidence="5" type="ORF">MED297_18798</name>
</gene>
<dbReference type="Proteomes" id="UP000005953">
    <property type="component" value="Unassembled WGS sequence"/>
</dbReference>
<evidence type="ECO:0000256" key="1">
    <source>
        <dbReference type="ARBA" id="ARBA00010458"/>
    </source>
</evidence>
<dbReference type="InterPro" id="IPR006683">
    <property type="entry name" value="Thioestr_dom"/>
</dbReference>
<dbReference type="GO" id="GO:0005829">
    <property type="term" value="C:cytosol"/>
    <property type="evidence" value="ECO:0007669"/>
    <property type="project" value="TreeGrafter"/>
</dbReference>
<dbReference type="RefSeq" id="WP_008044316.1">
    <property type="nucleotide sequence ID" value="NZ_CH724151.1"/>
</dbReference>
<dbReference type="InterPro" id="IPR033120">
    <property type="entry name" value="HOTDOG_ACOT"/>
</dbReference>
<dbReference type="InterPro" id="IPR029069">
    <property type="entry name" value="HotDog_dom_sf"/>
</dbReference>